<feature type="transmembrane region" description="Helical" evidence="1">
    <location>
        <begin position="36"/>
        <end position="57"/>
    </location>
</feature>
<feature type="transmembrane region" description="Helical" evidence="1">
    <location>
        <begin position="12"/>
        <end position="30"/>
    </location>
</feature>
<proteinExistence type="predicted"/>
<reference evidence="2 3" key="1">
    <citation type="submission" date="2023-09" db="EMBL/GenBank/DDBJ databases">
        <authorList>
            <person name="Wang M."/>
        </authorList>
    </citation>
    <scope>NUCLEOTIDE SEQUENCE [LARGE SCALE GENOMIC DNA]</scope>
    <source>
        <strain evidence="2">GT-2023</strain>
        <tissue evidence="2">Liver</tissue>
    </source>
</reference>
<keyword evidence="1" id="KW-0472">Membrane</keyword>
<dbReference type="Proteomes" id="UP001558613">
    <property type="component" value="Unassembled WGS sequence"/>
</dbReference>
<keyword evidence="1" id="KW-0812">Transmembrane</keyword>
<keyword evidence="3" id="KW-1185">Reference proteome</keyword>
<sequence>MDVIQMSVVMLELLEAACFYTTAGIASLYLTSELSGAAPALVCLSVGLSVVSGLRVITANPPAPRAQHQSARCSRPPVLHPFLQPV</sequence>
<evidence type="ECO:0000313" key="3">
    <source>
        <dbReference type="Proteomes" id="UP001558613"/>
    </source>
</evidence>
<gene>
    <name evidence="2" type="ORF">QQF64_032640</name>
</gene>
<evidence type="ECO:0000313" key="2">
    <source>
        <dbReference type="EMBL" id="KAL1267277.1"/>
    </source>
</evidence>
<name>A0ABR3MRQ9_9TELE</name>
<evidence type="ECO:0000256" key="1">
    <source>
        <dbReference type="SAM" id="Phobius"/>
    </source>
</evidence>
<protein>
    <submittedName>
        <fullName evidence="2">Uncharacterized protein</fullName>
    </submittedName>
</protein>
<comment type="caution">
    <text evidence="2">The sequence shown here is derived from an EMBL/GenBank/DDBJ whole genome shotgun (WGS) entry which is preliminary data.</text>
</comment>
<dbReference type="EMBL" id="JAYMGO010000009">
    <property type="protein sequence ID" value="KAL1267277.1"/>
    <property type="molecule type" value="Genomic_DNA"/>
</dbReference>
<keyword evidence="1" id="KW-1133">Transmembrane helix</keyword>
<accession>A0ABR3MRQ9</accession>
<organism evidence="2 3">
    <name type="scientific">Cirrhinus molitorella</name>
    <name type="common">mud carp</name>
    <dbReference type="NCBI Taxonomy" id="172907"/>
    <lineage>
        <taxon>Eukaryota</taxon>
        <taxon>Metazoa</taxon>
        <taxon>Chordata</taxon>
        <taxon>Craniata</taxon>
        <taxon>Vertebrata</taxon>
        <taxon>Euteleostomi</taxon>
        <taxon>Actinopterygii</taxon>
        <taxon>Neopterygii</taxon>
        <taxon>Teleostei</taxon>
        <taxon>Ostariophysi</taxon>
        <taxon>Cypriniformes</taxon>
        <taxon>Cyprinidae</taxon>
        <taxon>Labeoninae</taxon>
        <taxon>Labeonini</taxon>
        <taxon>Cirrhinus</taxon>
    </lineage>
</organism>